<evidence type="ECO:0000256" key="1">
    <source>
        <dbReference type="SAM" id="Phobius"/>
    </source>
</evidence>
<dbReference type="SUPFAM" id="SSF55729">
    <property type="entry name" value="Acyl-CoA N-acyltransferases (Nat)"/>
    <property type="match status" value="1"/>
</dbReference>
<protein>
    <recommendedName>
        <fullName evidence="2">N-acetyltransferase domain-containing protein</fullName>
    </recommendedName>
</protein>
<evidence type="ECO:0000313" key="3">
    <source>
        <dbReference type="EMBL" id="GGE97621.1"/>
    </source>
</evidence>
<dbReference type="PANTHER" id="PTHR42919">
    <property type="entry name" value="N-ALPHA-ACETYLTRANSFERASE"/>
    <property type="match status" value="1"/>
</dbReference>
<sequence length="284" mass="32894">MSAVGLYIAGEIAFSFVFVLLFATGVIDIGININNMSVNNLTENSLKMNKYLMDNYVTIAVQLFLYVAIGMIYYNSLKRKWTFEMIEGEMNKRKEEVLENIEIKKKISPIKLNVYVHFHAVNEKNIHLIESLSKDIWNDAYKDLLSQEQIDYMLDMMYNVDKVNEGLANGEIWEIVKVDNVPVGYLHYKLDENNTVFLSKIYLKTTDKTKGVGQVMMNHVIEYANSINAKDVHLTVNKENARAIRFYEKNGFKNIESKTFDIGNGYVMDDYIYQKNLITKLPQL</sequence>
<dbReference type="Gene3D" id="3.40.630.30">
    <property type="match status" value="1"/>
</dbReference>
<accession>A0ABQ1TNX7</accession>
<keyword evidence="1" id="KW-1133">Transmembrane helix</keyword>
<dbReference type="InterPro" id="IPR051556">
    <property type="entry name" value="N-term/lysine_N-AcTrnsfr"/>
</dbReference>
<feature type="transmembrane region" description="Helical" evidence="1">
    <location>
        <begin position="12"/>
        <end position="33"/>
    </location>
</feature>
<dbReference type="Pfam" id="PF00583">
    <property type="entry name" value="Acetyltransf_1"/>
    <property type="match status" value="1"/>
</dbReference>
<reference evidence="4" key="1">
    <citation type="journal article" date="2019" name="Int. J. Syst. Evol. Microbiol.">
        <title>The Global Catalogue of Microorganisms (GCM) 10K type strain sequencing project: providing services to taxonomists for standard genome sequencing and annotation.</title>
        <authorList>
            <consortium name="The Broad Institute Genomics Platform"/>
            <consortium name="The Broad Institute Genome Sequencing Center for Infectious Disease"/>
            <person name="Wu L."/>
            <person name="Ma J."/>
        </authorList>
    </citation>
    <scope>NUCLEOTIDE SEQUENCE [LARGE SCALE GENOMIC DNA]</scope>
    <source>
        <strain evidence="4">CGMCC 1.12707</strain>
    </source>
</reference>
<keyword evidence="1" id="KW-0472">Membrane</keyword>
<feature type="transmembrane region" description="Helical" evidence="1">
    <location>
        <begin position="53"/>
        <end position="74"/>
    </location>
</feature>
<dbReference type="InterPro" id="IPR000182">
    <property type="entry name" value="GNAT_dom"/>
</dbReference>
<comment type="caution">
    <text evidence="3">The sequence shown here is derived from an EMBL/GenBank/DDBJ whole genome shotgun (WGS) entry which is preliminary data.</text>
</comment>
<dbReference type="Proteomes" id="UP000650994">
    <property type="component" value="Unassembled WGS sequence"/>
</dbReference>
<dbReference type="PROSITE" id="PS51186">
    <property type="entry name" value="GNAT"/>
    <property type="match status" value="1"/>
</dbReference>
<dbReference type="InterPro" id="IPR016181">
    <property type="entry name" value="Acyl_CoA_acyltransferase"/>
</dbReference>
<name>A0ABQ1TNX7_9FLAO</name>
<feature type="domain" description="N-acetyltransferase" evidence="2">
    <location>
        <begin position="116"/>
        <end position="278"/>
    </location>
</feature>
<organism evidence="3 4">
    <name type="scientific">Chishuiella changwenlii</name>
    <dbReference type="NCBI Taxonomy" id="1434701"/>
    <lineage>
        <taxon>Bacteria</taxon>
        <taxon>Pseudomonadati</taxon>
        <taxon>Bacteroidota</taxon>
        <taxon>Flavobacteriia</taxon>
        <taxon>Flavobacteriales</taxon>
        <taxon>Weeksellaceae</taxon>
        <taxon>Chishuiella</taxon>
    </lineage>
</organism>
<keyword evidence="1" id="KW-0812">Transmembrane</keyword>
<keyword evidence="4" id="KW-1185">Reference proteome</keyword>
<dbReference type="PANTHER" id="PTHR42919:SF40">
    <property type="entry name" value="FAMILY ACETYLTRANSFERASE, PUTATIVE-RELATED"/>
    <property type="match status" value="1"/>
</dbReference>
<dbReference type="EMBL" id="BMFL01000008">
    <property type="protein sequence ID" value="GGE97621.1"/>
    <property type="molecule type" value="Genomic_DNA"/>
</dbReference>
<evidence type="ECO:0000259" key="2">
    <source>
        <dbReference type="PROSITE" id="PS51186"/>
    </source>
</evidence>
<proteinExistence type="predicted"/>
<evidence type="ECO:0000313" key="4">
    <source>
        <dbReference type="Proteomes" id="UP000650994"/>
    </source>
</evidence>
<dbReference type="CDD" id="cd04301">
    <property type="entry name" value="NAT_SF"/>
    <property type="match status" value="1"/>
</dbReference>
<gene>
    <name evidence="3" type="ORF">GCM10010984_14000</name>
</gene>